<dbReference type="Proteomes" id="UP000580861">
    <property type="component" value="Unassembled WGS sequence"/>
</dbReference>
<gene>
    <name evidence="2" type="ORF">HDA45_002747</name>
</gene>
<dbReference type="Pfam" id="PF17957">
    <property type="entry name" value="Big_7"/>
    <property type="match status" value="1"/>
</dbReference>
<dbReference type="Gene3D" id="2.60.40.10">
    <property type="entry name" value="Immunoglobulins"/>
    <property type="match status" value="1"/>
</dbReference>
<comment type="caution">
    <text evidence="2">The sequence shown here is derived from an EMBL/GenBank/DDBJ whole genome shotgun (WGS) entry which is preliminary data.</text>
</comment>
<evidence type="ECO:0000256" key="1">
    <source>
        <dbReference type="SAM" id="Phobius"/>
    </source>
</evidence>
<proteinExistence type="predicted"/>
<dbReference type="GO" id="GO:0005975">
    <property type="term" value="P:carbohydrate metabolic process"/>
    <property type="evidence" value="ECO:0007669"/>
    <property type="project" value="UniProtKB-ARBA"/>
</dbReference>
<evidence type="ECO:0000313" key="3">
    <source>
        <dbReference type="Proteomes" id="UP000580861"/>
    </source>
</evidence>
<protein>
    <recommendedName>
        <fullName evidence="4">Bacterial Ig-like domain-containing protein</fullName>
    </recommendedName>
</protein>
<dbReference type="AlphaFoldDB" id="A0A841B1F7"/>
<sequence>MAVLVQNQVDGPNCYCAGYVIPAGGGGGAEKSGEVHPLRALRGTPSEDTTQTLTIVVDHDVPFLMGSVTTDGGSYPTGVNVTLTDPGGDRVGPSETDSRFVVCSGNDPTMLQSCMIKTPMPGTWTVSIENADTSSYVFFSTMPTAAQYATIYDTLAPLTDPEAPGAGPETAAPCWICKITCWIVAVAAAALLGLGAASITATAAPVVALAGLMTAAGIVISAAGVVVMLQTFLAGLGATVGIIVLNMCSWVNACPTGVTAAITSPAAGTTVSRTVRVDATATNAATVAFYVAQKTLIGTDNTPPDWNTDWDTTKIPNGEHTVSALATGPNGAAWSPPVKVVVHN</sequence>
<dbReference type="EMBL" id="JACHMX010000001">
    <property type="protein sequence ID" value="MBB5852660.1"/>
    <property type="molecule type" value="Genomic_DNA"/>
</dbReference>
<dbReference type="RefSeq" id="WP_184895276.1">
    <property type="nucleotide sequence ID" value="NZ_JACHMX010000001.1"/>
</dbReference>
<dbReference type="InterPro" id="IPR013783">
    <property type="entry name" value="Ig-like_fold"/>
</dbReference>
<feature type="transmembrane region" description="Helical" evidence="1">
    <location>
        <begin position="219"/>
        <end position="245"/>
    </location>
</feature>
<evidence type="ECO:0000313" key="2">
    <source>
        <dbReference type="EMBL" id="MBB5852660.1"/>
    </source>
</evidence>
<keyword evidence="1" id="KW-0472">Membrane</keyword>
<name>A0A841B1F7_9PSEU</name>
<reference evidence="2 3" key="1">
    <citation type="submission" date="2020-08" db="EMBL/GenBank/DDBJ databases">
        <title>Sequencing the genomes of 1000 actinobacteria strains.</title>
        <authorList>
            <person name="Klenk H.-P."/>
        </authorList>
    </citation>
    <scope>NUCLEOTIDE SEQUENCE [LARGE SCALE GENOMIC DNA]</scope>
    <source>
        <strain evidence="2 3">DSM 45272</strain>
    </source>
</reference>
<keyword evidence="3" id="KW-1185">Reference proteome</keyword>
<evidence type="ECO:0008006" key="4">
    <source>
        <dbReference type="Google" id="ProtNLM"/>
    </source>
</evidence>
<keyword evidence="1" id="KW-1133">Transmembrane helix</keyword>
<accession>A0A841B1F7</accession>
<feature type="transmembrane region" description="Helical" evidence="1">
    <location>
        <begin position="182"/>
        <end position="212"/>
    </location>
</feature>
<keyword evidence="1" id="KW-0812">Transmembrane</keyword>
<organism evidence="2 3">
    <name type="scientific">Amycolatopsis umgeniensis</name>
    <dbReference type="NCBI Taxonomy" id="336628"/>
    <lineage>
        <taxon>Bacteria</taxon>
        <taxon>Bacillati</taxon>
        <taxon>Actinomycetota</taxon>
        <taxon>Actinomycetes</taxon>
        <taxon>Pseudonocardiales</taxon>
        <taxon>Pseudonocardiaceae</taxon>
        <taxon>Amycolatopsis</taxon>
    </lineage>
</organism>